<evidence type="ECO:0000256" key="1">
    <source>
        <dbReference type="ARBA" id="ARBA00023015"/>
    </source>
</evidence>
<evidence type="ECO:0000313" key="6">
    <source>
        <dbReference type="EMBL" id="TDQ62352.1"/>
    </source>
</evidence>
<protein>
    <submittedName>
        <fullName evidence="6">IclR family transcriptional regulator</fullName>
    </submittedName>
</protein>
<dbReference type="OrthoDB" id="60629at2"/>
<dbReference type="InterPro" id="IPR036388">
    <property type="entry name" value="WH-like_DNA-bd_sf"/>
</dbReference>
<dbReference type="GO" id="GO:0045892">
    <property type="term" value="P:negative regulation of DNA-templated transcription"/>
    <property type="evidence" value="ECO:0007669"/>
    <property type="project" value="TreeGrafter"/>
</dbReference>
<evidence type="ECO:0000259" key="4">
    <source>
        <dbReference type="PROSITE" id="PS51077"/>
    </source>
</evidence>
<dbReference type="InterPro" id="IPR050707">
    <property type="entry name" value="HTH_MetabolicPath_Reg"/>
</dbReference>
<organism evidence="6 7">
    <name type="scientific">Actinomycetospora succinea</name>
    <dbReference type="NCBI Taxonomy" id="663603"/>
    <lineage>
        <taxon>Bacteria</taxon>
        <taxon>Bacillati</taxon>
        <taxon>Actinomycetota</taxon>
        <taxon>Actinomycetes</taxon>
        <taxon>Pseudonocardiales</taxon>
        <taxon>Pseudonocardiaceae</taxon>
        <taxon>Actinomycetospora</taxon>
    </lineage>
</organism>
<dbReference type="AlphaFoldDB" id="A0A4R6VKF4"/>
<dbReference type="PROSITE" id="PS51078">
    <property type="entry name" value="ICLR_ED"/>
    <property type="match status" value="1"/>
</dbReference>
<keyword evidence="1" id="KW-0805">Transcription regulation</keyword>
<dbReference type="PROSITE" id="PS51077">
    <property type="entry name" value="HTH_ICLR"/>
    <property type="match status" value="1"/>
</dbReference>
<dbReference type="InterPro" id="IPR029016">
    <property type="entry name" value="GAF-like_dom_sf"/>
</dbReference>
<dbReference type="RefSeq" id="WP_133825446.1">
    <property type="nucleotide sequence ID" value="NZ_BAABHR010000029.1"/>
</dbReference>
<feature type="domain" description="HTH iclR-type" evidence="4">
    <location>
        <begin position="5"/>
        <end position="65"/>
    </location>
</feature>
<evidence type="ECO:0000256" key="2">
    <source>
        <dbReference type="ARBA" id="ARBA00023125"/>
    </source>
</evidence>
<evidence type="ECO:0000313" key="7">
    <source>
        <dbReference type="Proteomes" id="UP000295705"/>
    </source>
</evidence>
<comment type="caution">
    <text evidence="6">The sequence shown here is derived from an EMBL/GenBank/DDBJ whole genome shotgun (WGS) entry which is preliminary data.</text>
</comment>
<proteinExistence type="predicted"/>
<dbReference type="SMART" id="SM00346">
    <property type="entry name" value="HTH_ICLR"/>
    <property type="match status" value="1"/>
</dbReference>
<dbReference type="Pfam" id="PF09339">
    <property type="entry name" value="HTH_IclR"/>
    <property type="match status" value="1"/>
</dbReference>
<dbReference type="PANTHER" id="PTHR30136:SF35">
    <property type="entry name" value="HTH-TYPE TRANSCRIPTIONAL REGULATOR RV1719"/>
    <property type="match status" value="1"/>
</dbReference>
<dbReference type="PANTHER" id="PTHR30136">
    <property type="entry name" value="HELIX-TURN-HELIX TRANSCRIPTIONAL REGULATOR, ICLR FAMILY"/>
    <property type="match status" value="1"/>
</dbReference>
<name>A0A4R6VKF4_9PSEU</name>
<dbReference type="GO" id="GO:0003677">
    <property type="term" value="F:DNA binding"/>
    <property type="evidence" value="ECO:0007669"/>
    <property type="project" value="UniProtKB-KW"/>
</dbReference>
<keyword evidence="7" id="KW-1185">Reference proteome</keyword>
<keyword evidence="2" id="KW-0238">DNA-binding</keyword>
<dbReference type="InterPro" id="IPR005471">
    <property type="entry name" value="Tscrpt_reg_IclR_N"/>
</dbReference>
<dbReference type="Proteomes" id="UP000295705">
    <property type="component" value="Unassembled WGS sequence"/>
</dbReference>
<dbReference type="Gene3D" id="1.10.10.10">
    <property type="entry name" value="Winged helix-like DNA-binding domain superfamily/Winged helix DNA-binding domain"/>
    <property type="match status" value="1"/>
</dbReference>
<keyword evidence="3" id="KW-0804">Transcription</keyword>
<feature type="domain" description="IclR-ED" evidence="5">
    <location>
        <begin position="66"/>
        <end position="248"/>
    </location>
</feature>
<gene>
    <name evidence="6" type="ORF">EV188_1026</name>
</gene>
<evidence type="ECO:0000259" key="5">
    <source>
        <dbReference type="PROSITE" id="PS51078"/>
    </source>
</evidence>
<sequence>MGVPETVLGKALAVLRAFTAEDAALGFAEIQRRTGLAKSTVHRTLGELVDHGLLERTEGRYRLSGLVFELGMRASVGRGLLEVATPFLEDLYERTHETVHLGVREGAEVVYVAKMGGHRQARSPSRLGGRMPLHATAIGKVLLAHAPASDVDALLAGPLARRAPRTITHAPVLRAQLAEVLERGVAFEHEESATGITCVAAGVAEPGGVRTAVSVTGPVHRFHPERHADAVRAAASGIAAMLAHRAALREP</sequence>
<dbReference type="Pfam" id="PF01614">
    <property type="entry name" value="IclR_C"/>
    <property type="match status" value="1"/>
</dbReference>
<dbReference type="EMBL" id="SNYO01000002">
    <property type="protein sequence ID" value="TDQ62352.1"/>
    <property type="molecule type" value="Genomic_DNA"/>
</dbReference>
<dbReference type="InterPro" id="IPR036390">
    <property type="entry name" value="WH_DNA-bd_sf"/>
</dbReference>
<evidence type="ECO:0000256" key="3">
    <source>
        <dbReference type="ARBA" id="ARBA00023163"/>
    </source>
</evidence>
<dbReference type="Gene3D" id="3.30.450.40">
    <property type="match status" value="1"/>
</dbReference>
<dbReference type="SUPFAM" id="SSF55781">
    <property type="entry name" value="GAF domain-like"/>
    <property type="match status" value="1"/>
</dbReference>
<dbReference type="InterPro" id="IPR014757">
    <property type="entry name" value="Tscrpt_reg_IclR_C"/>
</dbReference>
<reference evidence="6 7" key="1">
    <citation type="submission" date="2019-03" db="EMBL/GenBank/DDBJ databases">
        <title>Genomic Encyclopedia of Type Strains, Phase IV (KMG-IV): sequencing the most valuable type-strain genomes for metagenomic binning, comparative biology and taxonomic classification.</title>
        <authorList>
            <person name="Goeker M."/>
        </authorList>
    </citation>
    <scope>NUCLEOTIDE SEQUENCE [LARGE SCALE GENOMIC DNA]</scope>
    <source>
        <strain evidence="6 7">DSM 45775</strain>
    </source>
</reference>
<dbReference type="GO" id="GO:0003700">
    <property type="term" value="F:DNA-binding transcription factor activity"/>
    <property type="evidence" value="ECO:0007669"/>
    <property type="project" value="TreeGrafter"/>
</dbReference>
<dbReference type="SUPFAM" id="SSF46785">
    <property type="entry name" value="Winged helix' DNA-binding domain"/>
    <property type="match status" value="1"/>
</dbReference>
<accession>A0A4R6VKF4</accession>